<dbReference type="RefSeq" id="WP_100026687.1">
    <property type="nucleotide sequence ID" value="NZ_CAUUPV010000029.1"/>
</dbReference>
<evidence type="ECO:0000313" key="3">
    <source>
        <dbReference type="Proteomes" id="UP000230781"/>
    </source>
</evidence>
<organism evidence="2 3">
    <name type="scientific">Fusobacterium pseudoperiodonticum</name>
    <dbReference type="NCBI Taxonomy" id="2663009"/>
    <lineage>
        <taxon>Bacteria</taxon>
        <taxon>Fusobacteriati</taxon>
        <taxon>Fusobacteriota</taxon>
        <taxon>Fusobacteriia</taxon>
        <taxon>Fusobacteriales</taxon>
        <taxon>Fusobacteriaceae</taxon>
        <taxon>Fusobacterium</taxon>
    </lineage>
</organism>
<evidence type="ECO:0000313" key="2">
    <source>
        <dbReference type="EMBL" id="ATV70692.1"/>
    </source>
</evidence>
<feature type="chain" id="PRO_5013824035" evidence="1">
    <location>
        <begin position="18"/>
        <end position="109"/>
    </location>
</feature>
<feature type="signal peptide" evidence="1">
    <location>
        <begin position="1"/>
        <end position="17"/>
    </location>
</feature>
<proteinExistence type="predicted"/>
<evidence type="ECO:0000256" key="1">
    <source>
        <dbReference type="SAM" id="SignalP"/>
    </source>
</evidence>
<dbReference type="Proteomes" id="UP000230781">
    <property type="component" value="Chromosome"/>
</dbReference>
<accession>A0A2D3PSM7</accession>
<name>A0A2D3PSM7_9FUSO</name>
<reference evidence="2 3" key="1">
    <citation type="submission" date="2017-11" db="EMBL/GenBank/DDBJ databases">
        <title>Genome sequencing of Fusobacterium periodonticum KCOM 2555.</title>
        <authorList>
            <person name="Kook J.-K."/>
            <person name="Park S.-N."/>
            <person name="Lim Y.K."/>
        </authorList>
    </citation>
    <scope>NUCLEOTIDE SEQUENCE [LARGE SCALE GENOMIC DNA]</scope>
    <source>
        <strain evidence="2 3">KCOM 2555</strain>
    </source>
</reference>
<sequence>MKKILAMLALLSITSNATEVFSEYYVMEKVLPLLTNAESYTLNGEEVKAVKVDRKVLKALGTTDDPFYYTNSNQEKKMVRVGDYMVTPITFSSIDSASSKEFNSDFIKK</sequence>
<protein>
    <submittedName>
        <fullName evidence="2">Uncharacterized protein</fullName>
    </submittedName>
</protein>
<gene>
    <name evidence="2" type="ORF">CTM98_08550</name>
</gene>
<keyword evidence="1" id="KW-0732">Signal</keyword>
<dbReference type="EMBL" id="CP024704">
    <property type="protein sequence ID" value="ATV70692.1"/>
    <property type="molecule type" value="Genomic_DNA"/>
</dbReference>
<dbReference type="AlphaFoldDB" id="A0A2D3PSM7"/>